<evidence type="ECO:0000256" key="6">
    <source>
        <dbReference type="SAM" id="Phobius"/>
    </source>
</evidence>
<keyword evidence="9" id="KW-1185">Reference proteome</keyword>
<evidence type="ECO:0000313" key="8">
    <source>
        <dbReference type="EMBL" id="MBB4883329.1"/>
    </source>
</evidence>
<keyword evidence="3 6" id="KW-1133">Transmembrane helix</keyword>
<feature type="transmembrane region" description="Helical" evidence="6">
    <location>
        <begin position="187"/>
        <end position="205"/>
    </location>
</feature>
<feature type="compositionally biased region" description="Polar residues" evidence="5">
    <location>
        <begin position="1"/>
        <end position="12"/>
    </location>
</feature>
<dbReference type="InterPro" id="IPR050925">
    <property type="entry name" value="Rhomboid_protease_S54"/>
</dbReference>
<feature type="transmembrane region" description="Helical" evidence="6">
    <location>
        <begin position="111"/>
        <end position="129"/>
    </location>
</feature>
<proteinExistence type="predicted"/>
<comment type="caution">
    <text evidence="8">The sequence shown here is derived from an EMBL/GenBank/DDBJ whole genome shotgun (WGS) entry which is preliminary data.</text>
</comment>
<protein>
    <submittedName>
        <fullName evidence="8">Membrane associated rhomboid family serine protease</fullName>
    </submittedName>
</protein>
<evidence type="ECO:0000256" key="3">
    <source>
        <dbReference type="ARBA" id="ARBA00022989"/>
    </source>
</evidence>
<keyword evidence="2 6" id="KW-0812">Transmembrane</keyword>
<accession>A0A4Y8X233</accession>
<evidence type="ECO:0000256" key="2">
    <source>
        <dbReference type="ARBA" id="ARBA00022692"/>
    </source>
</evidence>
<dbReference type="SUPFAM" id="SSF144091">
    <property type="entry name" value="Rhomboid-like"/>
    <property type="match status" value="1"/>
</dbReference>
<dbReference type="OrthoDB" id="465874at2"/>
<organism evidence="8 9">
    <name type="scientific">Micrococcus flavus</name>
    <dbReference type="NCBI Taxonomy" id="384602"/>
    <lineage>
        <taxon>Bacteria</taxon>
        <taxon>Bacillati</taxon>
        <taxon>Actinomycetota</taxon>
        <taxon>Actinomycetes</taxon>
        <taxon>Micrococcales</taxon>
        <taxon>Micrococcaceae</taxon>
        <taxon>Micrococcus</taxon>
    </lineage>
</organism>
<dbReference type="RefSeq" id="WP_135028948.1">
    <property type="nucleotide sequence ID" value="NZ_BMLA01000002.1"/>
</dbReference>
<keyword evidence="4 6" id="KW-0472">Membrane</keyword>
<gene>
    <name evidence="8" type="ORF">BJ976_001680</name>
</gene>
<sequence length="219" mass="22888">MSLTPSHRQTGLTAGRPRPMETLTDRAGRGLLRAVAPTALLLALMWAMFLVTLVAGRPLIDGLGLIPRSTAGVDGILFSPVLHGGWRHLIGNTTALLVLGPTAALVSRRPLALLAAAWLLSGAFSWLIGTPGVHIGASGIVYALTAFLLVYGIVARRVLAVAVSLVVAVTYLGSSLIGLLPQPGVSWTGHLAGAVAGVLLALVWGRADRAERRRRPLEV</sequence>
<dbReference type="Proteomes" id="UP000560081">
    <property type="component" value="Unassembled WGS sequence"/>
</dbReference>
<feature type="transmembrane region" description="Helical" evidence="6">
    <location>
        <begin position="34"/>
        <end position="56"/>
    </location>
</feature>
<dbReference type="PANTHER" id="PTHR43731:SF9">
    <property type="entry name" value="SLR1461 PROTEIN"/>
    <property type="match status" value="1"/>
</dbReference>
<feature type="region of interest" description="Disordered" evidence="5">
    <location>
        <begin position="1"/>
        <end position="22"/>
    </location>
</feature>
<feature type="transmembrane region" description="Helical" evidence="6">
    <location>
        <begin position="135"/>
        <end position="154"/>
    </location>
</feature>
<evidence type="ECO:0000256" key="4">
    <source>
        <dbReference type="ARBA" id="ARBA00023136"/>
    </source>
</evidence>
<dbReference type="AlphaFoldDB" id="A0A4Y8X233"/>
<name>A0A4Y8X233_9MICC</name>
<keyword evidence="8" id="KW-0378">Hydrolase</keyword>
<dbReference type="InterPro" id="IPR022764">
    <property type="entry name" value="Peptidase_S54_rhomboid_dom"/>
</dbReference>
<feature type="domain" description="Peptidase S54 rhomboid" evidence="7">
    <location>
        <begin position="76"/>
        <end position="204"/>
    </location>
</feature>
<evidence type="ECO:0000313" key="9">
    <source>
        <dbReference type="Proteomes" id="UP000560081"/>
    </source>
</evidence>
<dbReference type="EMBL" id="JACHMC010000001">
    <property type="protein sequence ID" value="MBB4883329.1"/>
    <property type="molecule type" value="Genomic_DNA"/>
</dbReference>
<dbReference type="GO" id="GO:0016020">
    <property type="term" value="C:membrane"/>
    <property type="evidence" value="ECO:0007669"/>
    <property type="project" value="UniProtKB-SubCell"/>
</dbReference>
<dbReference type="PANTHER" id="PTHR43731">
    <property type="entry name" value="RHOMBOID PROTEASE"/>
    <property type="match status" value="1"/>
</dbReference>
<evidence type="ECO:0000259" key="7">
    <source>
        <dbReference type="Pfam" id="PF01694"/>
    </source>
</evidence>
<dbReference type="InterPro" id="IPR035952">
    <property type="entry name" value="Rhomboid-like_sf"/>
</dbReference>
<dbReference type="GO" id="GO:0004252">
    <property type="term" value="F:serine-type endopeptidase activity"/>
    <property type="evidence" value="ECO:0007669"/>
    <property type="project" value="InterPro"/>
</dbReference>
<dbReference type="Gene3D" id="1.20.1540.10">
    <property type="entry name" value="Rhomboid-like"/>
    <property type="match status" value="1"/>
</dbReference>
<evidence type="ECO:0000256" key="1">
    <source>
        <dbReference type="ARBA" id="ARBA00004141"/>
    </source>
</evidence>
<feature type="transmembrane region" description="Helical" evidence="6">
    <location>
        <begin position="161"/>
        <end position="181"/>
    </location>
</feature>
<comment type="subcellular location">
    <subcellularLocation>
        <location evidence="1">Membrane</location>
        <topology evidence="1">Multi-pass membrane protein</topology>
    </subcellularLocation>
</comment>
<reference evidence="8 9" key="1">
    <citation type="submission" date="2020-08" db="EMBL/GenBank/DDBJ databases">
        <title>Sequencing the genomes of 1000 actinobacteria strains.</title>
        <authorList>
            <person name="Klenk H.-P."/>
        </authorList>
    </citation>
    <scope>NUCLEOTIDE SEQUENCE [LARGE SCALE GENOMIC DNA]</scope>
    <source>
        <strain evidence="8 9">DSM 19079</strain>
    </source>
</reference>
<dbReference type="Pfam" id="PF01694">
    <property type="entry name" value="Rhomboid"/>
    <property type="match status" value="1"/>
</dbReference>
<evidence type="ECO:0000256" key="5">
    <source>
        <dbReference type="SAM" id="MobiDB-lite"/>
    </source>
</evidence>
<keyword evidence="8" id="KW-0645">Protease</keyword>
<feature type="transmembrane region" description="Helical" evidence="6">
    <location>
        <begin position="76"/>
        <end position="99"/>
    </location>
</feature>
<dbReference type="GO" id="GO:0006508">
    <property type="term" value="P:proteolysis"/>
    <property type="evidence" value="ECO:0007669"/>
    <property type="project" value="UniProtKB-KW"/>
</dbReference>